<dbReference type="CDD" id="cd17546">
    <property type="entry name" value="REC_hyHK_CKI1_RcsC-like"/>
    <property type="match status" value="1"/>
</dbReference>
<accession>A0ABW6C0R1</accession>
<evidence type="ECO:0000313" key="3">
    <source>
        <dbReference type="EMBL" id="MFD3002832.1"/>
    </source>
</evidence>
<gene>
    <name evidence="3" type="ORF">ACFS7Z_20860</name>
</gene>
<protein>
    <submittedName>
        <fullName evidence="3">Response regulator</fullName>
    </submittedName>
</protein>
<dbReference type="SMART" id="SM00448">
    <property type="entry name" value="REC"/>
    <property type="match status" value="1"/>
</dbReference>
<dbReference type="InterPro" id="IPR001789">
    <property type="entry name" value="Sig_transdc_resp-reg_receiver"/>
</dbReference>
<comment type="caution">
    <text evidence="3">The sequence shown here is derived from an EMBL/GenBank/DDBJ whole genome shotgun (WGS) entry which is preliminary data.</text>
</comment>
<keyword evidence="1" id="KW-0597">Phosphoprotein</keyword>
<sequence>MKNLGRVLLVDDSEVSSFLGIRLMRRMNAVEAVSLAENGHKALELIKRVSLDLVLLDIHMPVMNGFEVLEALEQLQGKRGIVVPSIVILSSSASFSDRERAEAHPMVKGFFTRPLTEEKLSYLSALVAEGTEKVSQPF</sequence>
<feature type="domain" description="Response regulatory" evidence="2">
    <location>
        <begin position="6"/>
        <end position="128"/>
    </location>
</feature>
<dbReference type="InterPro" id="IPR011006">
    <property type="entry name" value="CheY-like_superfamily"/>
</dbReference>
<evidence type="ECO:0000259" key="2">
    <source>
        <dbReference type="PROSITE" id="PS50110"/>
    </source>
</evidence>
<dbReference type="PROSITE" id="PS50110">
    <property type="entry name" value="RESPONSE_REGULATORY"/>
    <property type="match status" value="1"/>
</dbReference>
<dbReference type="PANTHER" id="PTHR43228">
    <property type="entry name" value="TWO-COMPONENT RESPONSE REGULATOR"/>
    <property type="match status" value="1"/>
</dbReference>
<evidence type="ECO:0000313" key="4">
    <source>
        <dbReference type="Proteomes" id="UP001597641"/>
    </source>
</evidence>
<dbReference type="InterPro" id="IPR052048">
    <property type="entry name" value="ST_Response_Regulator"/>
</dbReference>
<reference evidence="4" key="1">
    <citation type="journal article" date="2019" name="Int. J. Syst. Evol. Microbiol.">
        <title>The Global Catalogue of Microorganisms (GCM) 10K type strain sequencing project: providing services to taxonomists for standard genome sequencing and annotation.</title>
        <authorList>
            <consortium name="The Broad Institute Genomics Platform"/>
            <consortium name="The Broad Institute Genome Sequencing Center for Infectious Disease"/>
            <person name="Wu L."/>
            <person name="Ma J."/>
        </authorList>
    </citation>
    <scope>NUCLEOTIDE SEQUENCE [LARGE SCALE GENOMIC DNA]</scope>
    <source>
        <strain evidence="4">KCTC 23984</strain>
    </source>
</reference>
<dbReference type="RefSeq" id="WP_377488992.1">
    <property type="nucleotide sequence ID" value="NZ_JBHUOX010000020.1"/>
</dbReference>
<dbReference type="Gene3D" id="3.40.50.2300">
    <property type="match status" value="1"/>
</dbReference>
<dbReference type="Proteomes" id="UP001597641">
    <property type="component" value="Unassembled WGS sequence"/>
</dbReference>
<keyword evidence="4" id="KW-1185">Reference proteome</keyword>
<dbReference type="SUPFAM" id="SSF52172">
    <property type="entry name" value="CheY-like"/>
    <property type="match status" value="1"/>
</dbReference>
<dbReference type="EMBL" id="JBHUOX010000020">
    <property type="protein sequence ID" value="MFD3002832.1"/>
    <property type="molecule type" value="Genomic_DNA"/>
</dbReference>
<proteinExistence type="predicted"/>
<name>A0ABW6C0R1_9BACT</name>
<feature type="modified residue" description="4-aspartylphosphate" evidence="1">
    <location>
        <position position="57"/>
    </location>
</feature>
<dbReference type="Pfam" id="PF00072">
    <property type="entry name" value="Response_reg"/>
    <property type="match status" value="1"/>
</dbReference>
<evidence type="ECO:0000256" key="1">
    <source>
        <dbReference type="PROSITE-ProRule" id="PRU00169"/>
    </source>
</evidence>
<organism evidence="3 4">
    <name type="scientific">Pontibacter toksunensis</name>
    <dbReference type="NCBI Taxonomy" id="1332631"/>
    <lineage>
        <taxon>Bacteria</taxon>
        <taxon>Pseudomonadati</taxon>
        <taxon>Bacteroidota</taxon>
        <taxon>Cytophagia</taxon>
        <taxon>Cytophagales</taxon>
        <taxon>Hymenobacteraceae</taxon>
        <taxon>Pontibacter</taxon>
    </lineage>
</organism>
<dbReference type="PANTHER" id="PTHR43228:SF1">
    <property type="entry name" value="TWO-COMPONENT RESPONSE REGULATOR ARR22"/>
    <property type="match status" value="1"/>
</dbReference>